<sequence>MSDLSALIAPQLLPRTTTCSLFTRPVPSPSSRPIMVTRQLAANEPSSSSTGSSSTRTPISTKTEFDSGLLSPLRDTRKVRPLTMTRAFSPLVRPATFWRHARRSGVTGSSYSSASHLIRRSTFTVAGRALDAPRADLSALSIKSRSRVSFVVVKLLPEGEFF</sequence>
<evidence type="ECO:0000256" key="1">
    <source>
        <dbReference type="SAM" id="MobiDB-lite"/>
    </source>
</evidence>
<evidence type="ECO:0000313" key="2">
    <source>
        <dbReference type="EMBL" id="KZP23126.1"/>
    </source>
</evidence>
<accession>A0A166LMM4</accession>
<feature type="region of interest" description="Disordered" evidence="1">
    <location>
        <begin position="41"/>
        <end position="70"/>
    </location>
</feature>
<dbReference type="Proteomes" id="UP000076532">
    <property type="component" value="Unassembled WGS sequence"/>
</dbReference>
<keyword evidence="3" id="KW-1185">Reference proteome</keyword>
<gene>
    <name evidence="2" type="ORF">FIBSPDRAFT_952202</name>
</gene>
<feature type="compositionally biased region" description="Low complexity" evidence="1">
    <location>
        <begin position="46"/>
        <end position="61"/>
    </location>
</feature>
<dbReference type="EMBL" id="KV417534">
    <property type="protein sequence ID" value="KZP23126.1"/>
    <property type="molecule type" value="Genomic_DNA"/>
</dbReference>
<organism evidence="2 3">
    <name type="scientific">Athelia psychrophila</name>
    <dbReference type="NCBI Taxonomy" id="1759441"/>
    <lineage>
        <taxon>Eukaryota</taxon>
        <taxon>Fungi</taxon>
        <taxon>Dikarya</taxon>
        <taxon>Basidiomycota</taxon>
        <taxon>Agaricomycotina</taxon>
        <taxon>Agaricomycetes</taxon>
        <taxon>Agaricomycetidae</taxon>
        <taxon>Atheliales</taxon>
        <taxon>Atheliaceae</taxon>
        <taxon>Athelia</taxon>
    </lineage>
</organism>
<evidence type="ECO:0000313" key="3">
    <source>
        <dbReference type="Proteomes" id="UP000076532"/>
    </source>
</evidence>
<dbReference type="AlphaFoldDB" id="A0A166LMM4"/>
<dbReference type="OrthoDB" id="3269515at2759"/>
<name>A0A166LMM4_9AGAM</name>
<proteinExistence type="predicted"/>
<reference evidence="2 3" key="1">
    <citation type="journal article" date="2016" name="Mol. Biol. Evol.">
        <title>Comparative Genomics of Early-Diverging Mushroom-Forming Fungi Provides Insights into the Origins of Lignocellulose Decay Capabilities.</title>
        <authorList>
            <person name="Nagy L.G."/>
            <person name="Riley R."/>
            <person name="Tritt A."/>
            <person name="Adam C."/>
            <person name="Daum C."/>
            <person name="Floudas D."/>
            <person name="Sun H."/>
            <person name="Yadav J.S."/>
            <person name="Pangilinan J."/>
            <person name="Larsson K.H."/>
            <person name="Matsuura K."/>
            <person name="Barry K."/>
            <person name="Labutti K."/>
            <person name="Kuo R."/>
            <person name="Ohm R.A."/>
            <person name="Bhattacharya S.S."/>
            <person name="Shirouzu T."/>
            <person name="Yoshinaga Y."/>
            <person name="Martin F.M."/>
            <person name="Grigoriev I.V."/>
            <person name="Hibbett D.S."/>
        </authorList>
    </citation>
    <scope>NUCLEOTIDE SEQUENCE [LARGE SCALE GENOMIC DNA]</scope>
    <source>
        <strain evidence="2 3">CBS 109695</strain>
    </source>
</reference>
<protein>
    <submittedName>
        <fullName evidence="2">Uncharacterized protein</fullName>
    </submittedName>
</protein>